<dbReference type="Pfam" id="PF24924">
    <property type="entry name" value="DUF7745"/>
    <property type="match status" value="1"/>
</dbReference>
<dbReference type="AlphaFoldDB" id="A0A2I0KQ99"/>
<evidence type="ECO:0000259" key="1">
    <source>
        <dbReference type="Pfam" id="PF24924"/>
    </source>
</evidence>
<comment type="caution">
    <text evidence="2">The sequence shown here is derived from an EMBL/GenBank/DDBJ whole genome shotgun (WGS) entry which is preliminary data.</text>
</comment>
<dbReference type="Proteomes" id="UP000233551">
    <property type="component" value="Unassembled WGS sequence"/>
</dbReference>
<reference evidence="2 3" key="1">
    <citation type="submission" date="2017-11" db="EMBL/GenBank/DDBJ databases">
        <title>De-novo sequencing of pomegranate (Punica granatum L.) genome.</title>
        <authorList>
            <person name="Akparov Z."/>
            <person name="Amiraslanov A."/>
            <person name="Hajiyeva S."/>
            <person name="Abbasov M."/>
            <person name="Kaur K."/>
            <person name="Hamwieh A."/>
            <person name="Solovyev V."/>
            <person name="Salamov A."/>
            <person name="Braich B."/>
            <person name="Kosarev P."/>
            <person name="Mahmoud A."/>
            <person name="Hajiyev E."/>
            <person name="Babayeva S."/>
            <person name="Izzatullayeva V."/>
            <person name="Mammadov A."/>
            <person name="Mammadov A."/>
            <person name="Sharifova S."/>
            <person name="Ojaghi J."/>
            <person name="Eynullazada K."/>
            <person name="Bayramov B."/>
            <person name="Abdulazimova A."/>
            <person name="Shahmuradov I."/>
        </authorList>
    </citation>
    <scope>NUCLEOTIDE SEQUENCE [LARGE SCALE GENOMIC DNA]</scope>
    <source>
        <strain evidence="3">cv. AG2017</strain>
        <tissue evidence="2">Leaf</tissue>
    </source>
</reference>
<gene>
    <name evidence="2" type="ORF">CRG98_008890</name>
</gene>
<proteinExistence type="predicted"/>
<name>A0A2I0KQ99_PUNGR</name>
<sequence>MSRPVSCPRLEEITRIWRALRPVDRHYISAFVRDIPLLATRHVDWNFLAATIAFWNPNRAVFDILGTKLTPTIEEYRTLISRTAVTHGIMEPNFHTARPTLVSRLLGVPTTRLDAELAYSGSTEIAIEKLLFFIESRAHRVQGDFLRKDLCHALLLLIFMTLLFTRSHSLIDAALASVVLQVVGGGGYETVPEDTARIRFEHTFWEDQTPADRQSNVEQVLDAWRTVITERPYFPEHPTLDERDFQATEKYILRFYRWGPTAHEDLVNSSRVEDGGSPGATPTPNMAIQAELTHIRAERDRLHREVAKKDEHLVDQRQLLRELAQTRAELQRRD</sequence>
<dbReference type="EMBL" id="PGOL01000434">
    <property type="protein sequence ID" value="PKI70657.1"/>
    <property type="molecule type" value="Genomic_DNA"/>
</dbReference>
<dbReference type="InterPro" id="IPR056647">
    <property type="entry name" value="DUF7745"/>
</dbReference>
<accession>A0A2I0KQ99</accession>
<evidence type="ECO:0000313" key="3">
    <source>
        <dbReference type="Proteomes" id="UP000233551"/>
    </source>
</evidence>
<protein>
    <recommendedName>
        <fullName evidence="1">DUF7745 domain-containing protein</fullName>
    </recommendedName>
</protein>
<evidence type="ECO:0000313" key="2">
    <source>
        <dbReference type="EMBL" id="PKI70657.1"/>
    </source>
</evidence>
<keyword evidence="3" id="KW-1185">Reference proteome</keyword>
<organism evidence="2 3">
    <name type="scientific">Punica granatum</name>
    <name type="common">Pomegranate</name>
    <dbReference type="NCBI Taxonomy" id="22663"/>
    <lineage>
        <taxon>Eukaryota</taxon>
        <taxon>Viridiplantae</taxon>
        <taxon>Streptophyta</taxon>
        <taxon>Embryophyta</taxon>
        <taxon>Tracheophyta</taxon>
        <taxon>Spermatophyta</taxon>
        <taxon>Magnoliopsida</taxon>
        <taxon>eudicotyledons</taxon>
        <taxon>Gunneridae</taxon>
        <taxon>Pentapetalae</taxon>
        <taxon>rosids</taxon>
        <taxon>malvids</taxon>
        <taxon>Myrtales</taxon>
        <taxon>Lythraceae</taxon>
        <taxon>Punica</taxon>
    </lineage>
</organism>
<feature type="domain" description="DUF7745" evidence="1">
    <location>
        <begin position="41"/>
        <end position="181"/>
    </location>
</feature>